<dbReference type="RefSeq" id="WP_255060625.1">
    <property type="nucleotide sequence ID" value="NZ_JANDBD010000005.1"/>
</dbReference>
<evidence type="ECO:0000313" key="3">
    <source>
        <dbReference type="Proteomes" id="UP001651690"/>
    </source>
</evidence>
<sequence>MSVVSALRSAAAWGGVLVMAASSMALAPSANANAEMRLGNYEVANNRWNDHTWIWSVTHSCGAPDCATFFVDPVINPETPNLNVIAIPRPPKSQRFQNTAFWADGRYTLTVDVIDGVRCIGYNLPSHDVYSWDAVSLAGTITSTYNAGCYGAPGGTSTYTFSLIPF</sequence>
<protein>
    <recommendedName>
        <fullName evidence="4">Secreted protein</fullName>
    </recommendedName>
</protein>
<reference evidence="2 3" key="1">
    <citation type="submission" date="2022-06" db="EMBL/GenBank/DDBJ databases">
        <title>Mycolicibacterium sp. CAU 1645 isolated from seawater.</title>
        <authorList>
            <person name="Kim W."/>
        </authorList>
    </citation>
    <scope>NUCLEOTIDE SEQUENCE [LARGE SCALE GENOMIC DNA]</scope>
    <source>
        <strain evidence="2 3">CAU 1645</strain>
    </source>
</reference>
<feature type="signal peptide" evidence="1">
    <location>
        <begin position="1"/>
        <end position="27"/>
    </location>
</feature>
<dbReference type="EMBL" id="JANDBD010000005">
    <property type="protein sequence ID" value="MCP9273337.1"/>
    <property type="molecule type" value="Genomic_DNA"/>
</dbReference>
<feature type="chain" id="PRO_5046388469" description="Secreted protein" evidence="1">
    <location>
        <begin position="28"/>
        <end position="166"/>
    </location>
</feature>
<evidence type="ECO:0000256" key="1">
    <source>
        <dbReference type="SAM" id="SignalP"/>
    </source>
</evidence>
<accession>A0ABT1M3F6</accession>
<dbReference type="Proteomes" id="UP001651690">
    <property type="component" value="Unassembled WGS sequence"/>
</dbReference>
<name>A0ABT1M3F6_9MYCO</name>
<evidence type="ECO:0008006" key="4">
    <source>
        <dbReference type="Google" id="ProtNLM"/>
    </source>
</evidence>
<proteinExistence type="predicted"/>
<evidence type="ECO:0000313" key="2">
    <source>
        <dbReference type="EMBL" id="MCP9273337.1"/>
    </source>
</evidence>
<gene>
    <name evidence="2" type="ORF">NM203_14185</name>
</gene>
<keyword evidence="3" id="KW-1185">Reference proteome</keyword>
<organism evidence="2 3">
    <name type="scientific">Mycolicibacterium arenosum</name>
    <dbReference type="NCBI Taxonomy" id="2952157"/>
    <lineage>
        <taxon>Bacteria</taxon>
        <taxon>Bacillati</taxon>
        <taxon>Actinomycetota</taxon>
        <taxon>Actinomycetes</taxon>
        <taxon>Mycobacteriales</taxon>
        <taxon>Mycobacteriaceae</taxon>
        <taxon>Mycolicibacterium</taxon>
    </lineage>
</organism>
<comment type="caution">
    <text evidence="2">The sequence shown here is derived from an EMBL/GenBank/DDBJ whole genome shotgun (WGS) entry which is preliminary data.</text>
</comment>
<keyword evidence="1" id="KW-0732">Signal</keyword>